<dbReference type="Gene3D" id="3.30.450.20">
    <property type="entry name" value="PAS domain"/>
    <property type="match status" value="3"/>
</dbReference>
<feature type="transmembrane region" description="Helical" evidence="2">
    <location>
        <begin position="252"/>
        <end position="272"/>
    </location>
</feature>
<evidence type="ECO:0000313" key="6">
    <source>
        <dbReference type="EMBL" id="ROP26968.1"/>
    </source>
</evidence>
<dbReference type="PROSITE" id="PS50887">
    <property type="entry name" value="GGDEF"/>
    <property type="match status" value="1"/>
</dbReference>
<dbReference type="CDD" id="cd00130">
    <property type="entry name" value="PAS"/>
    <property type="match status" value="2"/>
</dbReference>
<organism evidence="6 7">
    <name type="scientific">Pseudokineococcus lusitanus</name>
    <dbReference type="NCBI Taxonomy" id="763993"/>
    <lineage>
        <taxon>Bacteria</taxon>
        <taxon>Bacillati</taxon>
        <taxon>Actinomycetota</taxon>
        <taxon>Actinomycetes</taxon>
        <taxon>Kineosporiales</taxon>
        <taxon>Kineosporiaceae</taxon>
        <taxon>Pseudokineococcus</taxon>
    </lineage>
</organism>
<evidence type="ECO:0000259" key="3">
    <source>
        <dbReference type="PROSITE" id="PS50112"/>
    </source>
</evidence>
<feature type="domain" description="GGDEF" evidence="5">
    <location>
        <begin position="756"/>
        <end position="888"/>
    </location>
</feature>
<feature type="transmembrane region" description="Helical" evidence="2">
    <location>
        <begin position="134"/>
        <end position="156"/>
    </location>
</feature>
<evidence type="ECO:0000256" key="1">
    <source>
        <dbReference type="SAM" id="MobiDB-lite"/>
    </source>
</evidence>
<feature type="transmembrane region" description="Helical" evidence="2">
    <location>
        <begin position="93"/>
        <end position="114"/>
    </location>
</feature>
<name>A0A3N1G9W6_9ACTN</name>
<dbReference type="Pfam" id="PF13426">
    <property type="entry name" value="PAS_9"/>
    <property type="match status" value="1"/>
</dbReference>
<dbReference type="PROSITE" id="PS50112">
    <property type="entry name" value="PAS"/>
    <property type="match status" value="2"/>
</dbReference>
<evidence type="ECO:0000259" key="4">
    <source>
        <dbReference type="PROSITE" id="PS50113"/>
    </source>
</evidence>
<dbReference type="InterPro" id="IPR052155">
    <property type="entry name" value="Biofilm_reg_signaling"/>
</dbReference>
<dbReference type="InterPro" id="IPR000700">
    <property type="entry name" value="PAS-assoc_C"/>
</dbReference>
<dbReference type="CDD" id="cd01949">
    <property type="entry name" value="GGDEF"/>
    <property type="match status" value="1"/>
</dbReference>
<keyword evidence="7" id="KW-1185">Reference proteome</keyword>
<evidence type="ECO:0000256" key="2">
    <source>
        <dbReference type="SAM" id="Phobius"/>
    </source>
</evidence>
<dbReference type="AlphaFoldDB" id="A0A3N1G9W6"/>
<protein>
    <submittedName>
        <fullName evidence="6">Diguanylate cyclase with PAS/PAC sensor</fullName>
    </submittedName>
</protein>
<dbReference type="InParanoid" id="A0A3N1G9W6"/>
<dbReference type="NCBIfam" id="TIGR00229">
    <property type="entry name" value="sensory_box"/>
    <property type="match status" value="2"/>
</dbReference>
<dbReference type="SMART" id="SM00267">
    <property type="entry name" value="GGDEF"/>
    <property type="match status" value="1"/>
</dbReference>
<feature type="region of interest" description="Disordered" evidence="1">
    <location>
        <begin position="878"/>
        <end position="927"/>
    </location>
</feature>
<dbReference type="PANTHER" id="PTHR44757:SF2">
    <property type="entry name" value="BIOFILM ARCHITECTURE MAINTENANCE PROTEIN MBAA"/>
    <property type="match status" value="1"/>
</dbReference>
<keyword evidence="2" id="KW-0812">Transmembrane</keyword>
<keyword evidence="2" id="KW-1133">Transmembrane helix</keyword>
<dbReference type="InterPro" id="IPR043128">
    <property type="entry name" value="Rev_trsase/Diguanyl_cyclase"/>
</dbReference>
<dbReference type="InterPro" id="IPR000014">
    <property type="entry name" value="PAS"/>
</dbReference>
<feature type="transmembrane region" description="Helical" evidence="2">
    <location>
        <begin position="284"/>
        <end position="306"/>
    </location>
</feature>
<dbReference type="InterPro" id="IPR029787">
    <property type="entry name" value="Nucleotide_cyclase"/>
</dbReference>
<dbReference type="Pfam" id="PF00990">
    <property type="entry name" value="GGDEF"/>
    <property type="match status" value="1"/>
</dbReference>
<dbReference type="InterPro" id="IPR013656">
    <property type="entry name" value="PAS_4"/>
</dbReference>
<feature type="transmembrane region" description="Helical" evidence="2">
    <location>
        <begin position="45"/>
        <end position="64"/>
    </location>
</feature>
<dbReference type="SMART" id="SM00086">
    <property type="entry name" value="PAC"/>
    <property type="match status" value="2"/>
</dbReference>
<feature type="domain" description="PAS" evidence="3">
    <location>
        <begin position="459"/>
        <end position="511"/>
    </location>
</feature>
<dbReference type="NCBIfam" id="TIGR00254">
    <property type="entry name" value="GGDEF"/>
    <property type="match status" value="1"/>
</dbReference>
<dbReference type="InterPro" id="IPR001610">
    <property type="entry name" value="PAC"/>
</dbReference>
<dbReference type="InterPro" id="IPR000160">
    <property type="entry name" value="GGDEF_dom"/>
</dbReference>
<comment type="caution">
    <text evidence="6">The sequence shown here is derived from an EMBL/GenBank/DDBJ whole genome shotgun (WGS) entry which is preliminary data.</text>
</comment>
<feature type="region of interest" description="Disordered" evidence="1">
    <location>
        <begin position="409"/>
        <end position="430"/>
    </location>
</feature>
<dbReference type="PROSITE" id="PS50113">
    <property type="entry name" value="PAC"/>
    <property type="match status" value="2"/>
</dbReference>
<feature type="domain" description="PAC" evidence="4">
    <location>
        <begin position="542"/>
        <end position="594"/>
    </location>
</feature>
<evidence type="ECO:0000313" key="7">
    <source>
        <dbReference type="Proteomes" id="UP000276232"/>
    </source>
</evidence>
<keyword evidence="2" id="KW-0472">Membrane</keyword>
<dbReference type="Proteomes" id="UP000276232">
    <property type="component" value="Unassembled WGS sequence"/>
</dbReference>
<dbReference type="Pfam" id="PF08448">
    <property type="entry name" value="PAS_4"/>
    <property type="match status" value="1"/>
</dbReference>
<feature type="domain" description="PAC" evidence="4">
    <location>
        <begin position="673"/>
        <end position="724"/>
    </location>
</feature>
<dbReference type="SMART" id="SM00091">
    <property type="entry name" value="PAS"/>
    <property type="match status" value="3"/>
</dbReference>
<feature type="transmembrane region" description="Helical" evidence="2">
    <location>
        <begin position="168"/>
        <end position="194"/>
    </location>
</feature>
<dbReference type="PANTHER" id="PTHR44757">
    <property type="entry name" value="DIGUANYLATE CYCLASE DGCP"/>
    <property type="match status" value="1"/>
</dbReference>
<accession>A0A3N1G9W6</accession>
<dbReference type="InterPro" id="IPR035965">
    <property type="entry name" value="PAS-like_dom_sf"/>
</dbReference>
<feature type="transmembrane region" description="Helical" evidence="2">
    <location>
        <begin position="214"/>
        <end position="240"/>
    </location>
</feature>
<evidence type="ECO:0000259" key="5">
    <source>
        <dbReference type="PROSITE" id="PS50887"/>
    </source>
</evidence>
<dbReference type="SUPFAM" id="SSF55785">
    <property type="entry name" value="PYP-like sensor domain (PAS domain)"/>
    <property type="match status" value="3"/>
</dbReference>
<reference evidence="6 7" key="1">
    <citation type="journal article" date="2015" name="Stand. Genomic Sci.">
        <title>Genomic Encyclopedia of Bacterial and Archaeal Type Strains, Phase III: the genomes of soil and plant-associated and newly described type strains.</title>
        <authorList>
            <person name="Whitman W.B."/>
            <person name="Woyke T."/>
            <person name="Klenk H.P."/>
            <person name="Zhou Y."/>
            <person name="Lilburn T.G."/>
            <person name="Beck B.J."/>
            <person name="De Vos P."/>
            <person name="Vandamme P."/>
            <person name="Eisen J.A."/>
            <person name="Garrity G."/>
            <person name="Hugenholtz P."/>
            <person name="Kyrpides N.C."/>
        </authorList>
    </citation>
    <scope>NUCLEOTIDE SEQUENCE [LARGE SCALE GENOMIC DNA]</scope>
    <source>
        <strain evidence="6 7">CECT 7306</strain>
    </source>
</reference>
<sequence>MSPETARAVVPALRPGPGVERRRAVVLAVLLVLAVLVGRESRPDGAQLALVWPAAGVVVVWLLAAVGTRAWAPALLGALVTSFLVVEVTGAGIFLSTGVSAATVLQGAVLAHVYARRRGDGPSFSLRTPTDLWWFLGAAALACAVGSLVGGLTAVLDHPAGPAGAPPFAVVAGQWFVRHLVGVVVVGAVGLRLLDREVAWARPPWLAGPVEQRLMTLALVAGYGVVLVWLPVLPLAFAVLPLHAWLALRRRTTLTTLHVAVAAAAVLAATLLDAGPFAALGPQAAAPTAQAFVLVVTTVSLLLSLARDERDVLLARAAEATAATARQAALLEAVVGSTTGGLSVFAADGTPLLRNAAAERLVGPWPATGGRRAWAEQNRLARPDGTPYPFDELPITRALAGESVRESDVVLRPEGASPRTVSTSAVPLPPGPEPWSGGVVASYGDVTAVRAAAVDLAQARDLYRGVLDAATEQAIIGTDDRGLVTVFNVGAEQMLGYRAADVLGRGADLFHDGREVVARAAELGIAPGLEVFVVVPRQDRHETRQWTYVRADGRRLQVMLTMTARRDADGRITGYIGVATDVTERVLAEQRLADSEALFRLAFDTAPTAMLMVGLVGADLGRVLRANDAGALLVGVPADALVGRTVMQHVHPGERGTARGRLRAVLAGRAAEARFEQRLVQADGTVRWGALTASVVRPGAGAPYLLLLVEDVTERRAAEERLSHLATHDGLTGLANRALLRERLEEAVAAAGRGEGAAGLLFVDLDGFKAVNDGHGHAAGDEVLRQVAARLEHVVAGQGTAARLGGDEFAVVVPSAGAAQLQVLAGLLLAEVRRPVRLPDGATTAVGASIGLRRTHGGVDAEELLGGADAAMYEAKRSGGGRVVDGTRSGVAPLLPGPRRADVAGAPPSSSDRPRGLGPGDPSLRSL</sequence>
<gene>
    <name evidence="6" type="ORF">EDC03_2896</name>
</gene>
<proteinExistence type="predicted"/>
<dbReference type="OrthoDB" id="23692at2"/>
<feature type="domain" description="PAS" evidence="3">
    <location>
        <begin position="595"/>
        <end position="669"/>
    </location>
</feature>
<dbReference type="Gene3D" id="3.30.70.270">
    <property type="match status" value="1"/>
</dbReference>
<dbReference type="EMBL" id="RJKN01000008">
    <property type="protein sequence ID" value="ROP26968.1"/>
    <property type="molecule type" value="Genomic_DNA"/>
</dbReference>
<dbReference type="SUPFAM" id="SSF55073">
    <property type="entry name" value="Nucleotide cyclase"/>
    <property type="match status" value="1"/>
</dbReference>
<dbReference type="RefSeq" id="WP_123380974.1">
    <property type="nucleotide sequence ID" value="NZ_RJKN01000008.1"/>
</dbReference>